<dbReference type="RefSeq" id="WP_184035912.1">
    <property type="nucleotide sequence ID" value="NZ_BAABAR010000003.1"/>
</dbReference>
<dbReference type="PANTHER" id="PTHR37461">
    <property type="entry name" value="ANTI-SIGMA-K FACTOR RSKA"/>
    <property type="match status" value="1"/>
</dbReference>
<evidence type="ECO:0000313" key="4">
    <source>
        <dbReference type="EMBL" id="MBB6506412.1"/>
    </source>
</evidence>
<dbReference type="Proteomes" id="UP000522313">
    <property type="component" value="Unassembled WGS sequence"/>
</dbReference>
<sequence length="234" mass="24237">MTPDDRLLAAELVIGLLAAEEAAAAEARRAQDADFAAEVAWWETRFAPLFDQYREVAPPPYLAARIEAMLALPHVAGRTPRVHWRSLAIGATGGALAASFAAWLLTPVVVTAPAPPVTTPARPAGLMVAQLAWTDKAKVPAPVAIVEPALGSVRLTRGVDTPADRDGQLWRIPAGGTPVSLGLLPRGGAREVRVALANLPATGSTLAISIEPRGGSPTGQPTGPVVAAGTLERL</sequence>
<protein>
    <submittedName>
        <fullName evidence="4">Anti-sigma-K factor RskA</fullName>
    </submittedName>
</protein>
<name>A0A7X0JGP9_9SPHN</name>
<dbReference type="InterPro" id="IPR018764">
    <property type="entry name" value="RskA_C"/>
</dbReference>
<dbReference type="GO" id="GO:0016989">
    <property type="term" value="F:sigma factor antagonist activity"/>
    <property type="evidence" value="ECO:0007669"/>
    <property type="project" value="TreeGrafter"/>
</dbReference>
<comment type="caution">
    <text evidence="4">The sequence shown here is derived from an EMBL/GenBank/DDBJ whole genome shotgun (WGS) entry which is preliminary data.</text>
</comment>
<reference evidence="3 6" key="1">
    <citation type="submission" date="2020-08" db="EMBL/GenBank/DDBJ databases">
        <title>Genomic Encyclopedia of Type Strains, Phase IV (KMG-IV): sequencing the most valuable type-strain genomes for metagenomic binning, comparative biology and taxonomic classification.</title>
        <authorList>
            <person name="Goeker M."/>
        </authorList>
    </citation>
    <scope>NUCLEOTIDE SEQUENCE [LARGE SCALE GENOMIC DNA]</scope>
    <source>
        <strain evidence="3 6">DSM 101535</strain>
    </source>
</reference>
<accession>A0A7X0JGP9</accession>
<evidence type="ECO:0000259" key="2">
    <source>
        <dbReference type="Pfam" id="PF10099"/>
    </source>
</evidence>
<dbReference type="GO" id="GO:0005886">
    <property type="term" value="C:plasma membrane"/>
    <property type="evidence" value="ECO:0007669"/>
    <property type="project" value="InterPro"/>
</dbReference>
<dbReference type="EMBL" id="JACIJN010000005">
    <property type="protein sequence ID" value="MBB5725833.1"/>
    <property type="molecule type" value="Genomic_DNA"/>
</dbReference>
<dbReference type="Pfam" id="PF10099">
    <property type="entry name" value="RskA_C"/>
    <property type="match status" value="1"/>
</dbReference>
<feature type="region of interest" description="Disordered" evidence="1">
    <location>
        <begin position="211"/>
        <end position="234"/>
    </location>
</feature>
<evidence type="ECO:0000313" key="5">
    <source>
        <dbReference type="Proteomes" id="UP000522313"/>
    </source>
</evidence>
<feature type="domain" description="Anti-sigma K factor RskA C-terminal" evidence="2">
    <location>
        <begin position="96"/>
        <end position="225"/>
    </location>
</feature>
<dbReference type="InterPro" id="IPR051474">
    <property type="entry name" value="Anti-sigma-K/W_factor"/>
</dbReference>
<dbReference type="AlphaFoldDB" id="A0A7X0JGP9"/>
<evidence type="ECO:0000313" key="6">
    <source>
        <dbReference type="Proteomes" id="UP000560131"/>
    </source>
</evidence>
<evidence type="ECO:0000256" key="1">
    <source>
        <dbReference type="SAM" id="MobiDB-lite"/>
    </source>
</evidence>
<dbReference type="EMBL" id="JACHBT010000022">
    <property type="protein sequence ID" value="MBB6506412.1"/>
    <property type="molecule type" value="Genomic_DNA"/>
</dbReference>
<dbReference type="Proteomes" id="UP000560131">
    <property type="component" value="Unassembled WGS sequence"/>
</dbReference>
<dbReference type="PANTHER" id="PTHR37461:SF1">
    <property type="entry name" value="ANTI-SIGMA-K FACTOR RSKA"/>
    <property type="match status" value="1"/>
</dbReference>
<keyword evidence="6" id="KW-1185">Reference proteome</keyword>
<evidence type="ECO:0000313" key="3">
    <source>
        <dbReference type="EMBL" id="MBB5725833.1"/>
    </source>
</evidence>
<gene>
    <name evidence="4" type="ORF">F4693_003414</name>
    <name evidence="3" type="ORF">FHS97_001765</name>
</gene>
<organism evidence="4 5">
    <name type="scientific">Sphingomonas endophytica</name>
    <dbReference type="NCBI Taxonomy" id="869719"/>
    <lineage>
        <taxon>Bacteria</taxon>
        <taxon>Pseudomonadati</taxon>
        <taxon>Pseudomonadota</taxon>
        <taxon>Alphaproteobacteria</taxon>
        <taxon>Sphingomonadales</taxon>
        <taxon>Sphingomonadaceae</taxon>
        <taxon>Sphingomonas</taxon>
    </lineage>
</organism>
<proteinExistence type="predicted"/>
<reference evidence="4 5" key="2">
    <citation type="submission" date="2020-08" db="EMBL/GenBank/DDBJ databases">
        <title>The Agave Microbiome: Exploring the role of microbial communities in plant adaptations to desert environments.</title>
        <authorList>
            <person name="Partida-Martinez L.P."/>
        </authorList>
    </citation>
    <scope>NUCLEOTIDE SEQUENCE [LARGE SCALE GENOMIC DNA]</scope>
    <source>
        <strain evidence="4 5">AS3.13</strain>
    </source>
</reference>
<dbReference type="GO" id="GO:0006417">
    <property type="term" value="P:regulation of translation"/>
    <property type="evidence" value="ECO:0007669"/>
    <property type="project" value="TreeGrafter"/>
</dbReference>
<reference evidence="4 5" key="3">
    <citation type="submission" date="2020-08" db="EMBL/GenBank/DDBJ databases">
        <authorList>
            <person name="Partida-Martinez L."/>
            <person name="Huntemann M."/>
            <person name="Clum A."/>
            <person name="Wang J."/>
            <person name="Palaniappan K."/>
            <person name="Ritter S."/>
            <person name="Chen I.-M."/>
            <person name="Stamatis D."/>
            <person name="Reddy T."/>
            <person name="O'Malley R."/>
            <person name="Daum C."/>
            <person name="Shapiro N."/>
            <person name="Ivanova N."/>
            <person name="Kyrpides N."/>
            <person name="Woyke T."/>
        </authorList>
    </citation>
    <scope>NUCLEOTIDE SEQUENCE [LARGE SCALE GENOMIC DNA]</scope>
    <source>
        <strain evidence="4 5">AS3.13</strain>
    </source>
</reference>